<feature type="region of interest" description="Disordered" evidence="1">
    <location>
        <begin position="432"/>
        <end position="452"/>
    </location>
</feature>
<organism evidence="4 5">
    <name type="scientific">Meripilus lineatus</name>
    <dbReference type="NCBI Taxonomy" id="2056292"/>
    <lineage>
        <taxon>Eukaryota</taxon>
        <taxon>Fungi</taxon>
        <taxon>Dikarya</taxon>
        <taxon>Basidiomycota</taxon>
        <taxon>Agaricomycotina</taxon>
        <taxon>Agaricomycetes</taxon>
        <taxon>Polyporales</taxon>
        <taxon>Meripilaceae</taxon>
        <taxon>Meripilus</taxon>
    </lineage>
</organism>
<keyword evidence="2" id="KW-0472">Membrane</keyword>
<feature type="signal peptide" evidence="3">
    <location>
        <begin position="1"/>
        <end position="29"/>
    </location>
</feature>
<dbReference type="PANTHER" id="PTHR47791">
    <property type="entry name" value="MEIOTICALLY UP-REGULATED GENE 191 PROTEIN"/>
    <property type="match status" value="1"/>
</dbReference>
<feature type="transmembrane region" description="Helical" evidence="2">
    <location>
        <begin position="460"/>
        <end position="484"/>
    </location>
</feature>
<feature type="compositionally biased region" description="Polar residues" evidence="1">
    <location>
        <begin position="544"/>
        <end position="575"/>
    </location>
</feature>
<protein>
    <recommendedName>
        <fullName evidence="6">Glycoside hydrolase family 76 protein</fullName>
    </recommendedName>
</protein>
<dbReference type="Gene3D" id="1.50.10.20">
    <property type="match status" value="1"/>
</dbReference>
<feature type="region of interest" description="Disordered" evidence="1">
    <location>
        <begin position="543"/>
        <end position="579"/>
    </location>
</feature>
<comment type="caution">
    <text evidence="4">The sequence shown here is derived from an EMBL/GenBank/DDBJ whole genome shotgun (WGS) entry which is preliminary data.</text>
</comment>
<keyword evidence="5" id="KW-1185">Reference proteome</keyword>
<dbReference type="AlphaFoldDB" id="A0AAD5USS2"/>
<evidence type="ECO:0000256" key="2">
    <source>
        <dbReference type="SAM" id="Phobius"/>
    </source>
</evidence>
<accession>A0AAD5USS2</accession>
<keyword evidence="3" id="KW-0732">Signal</keyword>
<reference evidence="4" key="1">
    <citation type="submission" date="2022-07" db="EMBL/GenBank/DDBJ databases">
        <title>Genome Sequence of Physisporinus lineatus.</title>
        <authorList>
            <person name="Buettner E."/>
        </authorList>
    </citation>
    <scope>NUCLEOTIDE SEQUENCE</scope>
    <source>
        <strain evidence="4">VT162</strain>
    </source>
</reference>
<dbReference type="EMBL" id="JANAWD010000666">
    <property type="protein sequence ID" value="KAJ3476801.1"/>
    <property type="molecule type" value="Genomic_DNA"/>
</dbReference>
<dbReference type="Proteomes" id="UP001212997">
    <property type="component" value="Unassembled WGS sequence"/>
</dbReference>
<evidence type="ECO:0000313" key="4">
    <source>
        <dbReference type="EMBL" id="KAJ3476801.1"/>
    </source>
</evidence>
<feature type="compositionally biased region" description="Low complexity" evidence="1">
    <location>
        <begin position="436"/>
        <end position="448"/>
    </location>
</feature>
<dbReference type="InterPro" id="IPR005198">
    <property type="entry name" value="Glyco_hydro_76"/>
</dbReference>
<dbReference type="SUPFAM" id="SSF48208">
    <property type="entry name" value="Six-hairpin glycosidases"/>
    <property type="match status" value="1"/>
</dbReference>
<evidence type="ECO:0000256" key="1">
    <source>
        <dbReference type="SAM" id="MobiDB-lite"/>
    </source>
</evidence>
<keyword evidence="2" id="KW-0812">Transmembrane</keyword>
<proteinExistence type="predicted"/>
<sequence length="636" mass="68114">MWSLPFPCSSNGVLRIILPLLLLLNLVHSQDLSVPGTWRKPTSDSSRDDREFIARGIIDSMASRYNESSGEINGENIPSSRKASAKTRLGLVHQSTGIVRSRVASGQSLGCCPAFGSHLYVFNIVGSEYGSLSTTKRWNSDSLAWYLAAFYAYRAYNDSSLLALAKEGWEATNAYMVTPENAATGTHPAKNVAFNGTCQGASVAGAVFLFPDNVGDSSFNTEVNGATVCAFLALSAHLLEETSDPKYQSAAALTLQFIRSHLYNGTIILDKMYLSNCVVFNDSWTYNTGFFVEGLSIYANLTQDMSLVSFLKDLVATSVKFPVWTPTNGVMTEALRPNSTFNAAFKGIFVRGLFEAWKRNPTDQDLIGFIQNFVLVQYNALLDLAKTPGLPQFTSDWPGPPSGSFLPWGQLAALDVFNAALGFLPRNTIQQSPVQSSTASSAPTGSSTQHQASKPLGTGAIIGIVVAICVFLFGLIAATLIFILRHRRKGELRPSPETPVTDSIHGSVIPFMMQAPSAPDSTVERRLEKGSSPAVMVIAPISGGPSSLGASEGQSPSPARALSSNDASGSGNTATGDDLISETRENGAQMTYQNNLPGIPTGDLVQILNFALANLTHAGATRSGDVPHENPPEYER</sequence>
<gene>
    <name evidence="4" type="ORF">NLI96_g10910</name>
</gene>
<dbReference type="InterPro" id="IPR008928">
    <property type="entry name" value="6-hairpin_glycosidase_sf"/>
</dbReference>
<evidence type="ECO:0008006" key="6">
    <source>
        <dbReference type="Google" id="ProtNLM"/>
    </source>
</evidence>
<evidence type="ECO:0000256" key="3">
    <source>
        <dbReference type="SAM" id="SignalP"/>
    </source>
</evidence>
<name>A0AAD5USS2_9APHY</name>
<dbReference type="InterPro" id="IPR053169">
    <property type="entry name" value="MUG_Protein"/>
</dbReference>
<feature type="chain" id="PRO_5042044557" description="Glycoside hydrolase family 76 protein" evidence="3">
    <location>
        <begin position="30"/>
        <end position="636"/>
    </location>
</feature>
<keyword evidence="2" id="KW-1133">Transmembrane helix</keyword>
<evidence type="ECO:0000313" key="5">
    <source>
        <dbReference type="Proteomes" id="UP001212997"/>
    </source>
</evidence>
<dbReference type="PANTHER" id="PTHR47791:SF3">
    <property type="entry name" value="MEIOTICALLY UP-REGULATED GENE 191 PROTEIN"/>
    <property type="match status" value="1"/>
</dbReference>
<dbReference type="GO" id="GO:0005975">
    <property type="term" value="P:carbohydrate metabolic process"/>
    <property type="evidence" value="ECO:0007669"/>
    <property type="project" value="InterPro"/>
</dbReference>
<dbReference type="Pfam" id="PF03663">
    <property type="entry name" value="Glyco_hydro_76"/>
    <property type="match status" value="1"/>
</dbReference>